<dbReference type="EMBL" id="VSRR010000654">
    <property type="protein sequence ID" value="MPC18175.1"/>
    <property type="molecule type" value="Genomic_DNA"/>
</dbReference>
<name>A0A5B7DAH2_PORTR</name>
<gene>
    <name evidence="1" type="ORF">E2C01_011051</name>
</gene>
<sequence>MLGDDRSRGIPVMSPPSAAFIFVSDYSEYQSLNPPMHCLIVTREGYSVPGWDDFRIQSTDSWSYETYNL</sequence>
<accession>A0A5B7DAH2</accession>
<comment type="caution">
    <text evidence="1">The sequence shown here is derived from an EMBL/GenBank/DDBJ whole genome shotgun (WGS) entry which is preliminary data.</text>
</comment>
<keyword evidence="2" id="KW-1185">Reference proteome</keyword>
<protein>
    <submittedName>
        <fullName evidence="1">Uncharacterized protein</fullName>
    </submittedName>
</protein>
<dbReference type="AlphaFoldDB" id="A0A5B7DAH2"/>
<organism evidence="1 2">
    <name type="scientific">Portunus trituberculatus</name>
    <name type="common">Swimming crab</name>
    <name type="synonym">Neptunus trituberculatus</name>
    <dbReference type="NCBI Taxonomy" id="210409"/>
    <lineage>
        <taxon>Eukaryota</taxon>
        <taxon>Metazoa</taxon>
        <taxon>Ecdysozoa</taxon>
        <taxon>Arthropoda</taxon>
        <taxon>Crustacea</taxon>
        <taxon>Multicrustacea</taxon>
        <taxon>Malacostraca</taxon>
        <taxon>Eumalacostraca</taxon>
        <taxon>Eucarida</taxon>
        <taxon>Decapoda</taxon>
        <taxon>Pleocyemata</taxon>
        <taxon>Brachyura</taxon>
        <taxon>Eubrachyura</taxon>
        <taxon>Portunoidea</taxon>
        <taxon>Portunidae</taxon>
        <taxon>Portuninae</taxon>
        <taxon>Portunus</taxon>
    </lineage>
</organism>
<evidence type="ECO:0000313" key="2">
    <source>
        <dbReference type="Proteomes" id="UP000324222"/>
    </source>
</evidence>
<evidence type="ECO:0000313" key="1">
    <source>
        <dbReference type="EMBL" id="MPC18175.1"/>
    </source>
</evidence>
<proteinExistence type="predicted"/>
<reference evidence="1 2" key="1">
    <citation type="submission" date="2019-05" db="EMBL/GenBank/DDBJ databases">
        <title>Another draft genome of Portunus trituberculatus and its Hox gene families provides insights of decapod evolution.</title>
        <authorList>
            <person name="Jeong J.-H."/>
            <person name="Song I."/>
            <person name="Kim S."/>
            <person name="Choi T."/>
            <person name="Kim D."/>
            <person name="Ryu S."/>
            <person name="Kim W."/>
        </authorList>
    </citation>
    <scope>NUCLEOTIDE SEQUENCE [LARGE SCALE GENOMIC DNA]</scope>
    <source>
        <tissue evidence="1">Muscle</tissue>
    </source>
</reference>
<dbReference type="Proteomes" id="UP000324222">
    <property type="component" value="Unassembled WGS sequence"/>
</dbReference>